<dbReference type="EMBL" id="CP048882">
    <property type="protein sequence ID" value="QPP08056.1"/>
    <property type="molecule type" value="Genomic_DNA"/>
</dbReference>
<gene>
    <name evidence="15" type="ORF">G4Z16_18465</name>
</gene>
<evidence type="ECO:0000313" key="16">
    <source>
        <dbReference type="Proteomes" id="UP000595046"/>
    </source>
</evidence>
<evidence type="ECO:0000256" key="12">
    <source>
        <dbReference type="RuleBase" id="RU361277"/>
    </source>
</evidence>
<dbReference type="InterPro" id="IPR011032">
    <property type="entry name" value="GroES-like_sf"/>
</dbReference>
<dbReference type="Proteomes" id="UP000595046">
    <property type="component" value="Chromosome"/>
</dbReference>
<evidence type="ECO:0000256" key="7">
    <source>
        <dbReference type="ARBA" id="ARBA00038004"/>
    </source>
</evidence>
<dbReference type="PANTHER" id="PTHR43401">
    <property type="entry name" value="L-THREONINE 3-DEHYDROGENASE"/>
    <property type="match status" value="1"/>
</dbReference>
<evidence type="ECO:0000256" key="9">
    <source>
        <dbReference type="ARBA" id="ARBA00039387"/>
    </source>
</evidence>
<dbReference type="SUPFAM" id="SSF51735">
    <property type="entry name" value="NAD(P)-binding Rossmann-fold domains"/>
    <property type="match status" value="1"/>
</dbReference>
<reference evidence="16" key="1">
    <citation type="submission" date="2020-02" db="EMBL/GenBank/DDBJ databases">
        <title>Streptomyces sp. ASO4wet.</title>
        <authorList>
            <person name="Risdian C."/>
            <person name="Landwehr W."/>
            <person name="Schupp P."/>
            <person name="Wink J."/>
        </authorList>
    </citation>
    <scope>NUCLEOTIDE SEQUENCE [LARGE SCALE GENOMIC DNA]</scope>
    <source>
        <strain evidence="16">ASO4wet</strain>
    </source>
</reference>
<accession>A0A7T1T7Y9</accession>
<dbReference type="PANTHER" id="PTHR43401:SF2">
    <property type="entry name" value="L-THREONINE 3-DEHYDROGENASE"/>
    <property type="match status" value="1"/>
</dbReference>
<dbReference type="GO" id="GO:0008270">
    <property type="term" value="F:zinc ion binding"/>
    <property type="evidence" value="ECO:0007669"/>
    <property type="project" value="InterPro"/>
</dbReference>
<keyword evidence="2 12" id="KW-0479">Metal-binding</keyword>
<comment type="cofactor">
    <cofactor evidence="1 12">
        <name>Zn(2+)</name>
        <dbReference type="ChEBI" id="CHEBI:29105"/>
    </cofactor>
</comment>
<dbReference type="GO" id="GO:0016491">
    <property type="term" value="F:oxidoreductase activity"/>
    <property type="evidence" value="ECO:0007669"/>
    <property type="project" value="UniProtKB-KW"/>
</dbReference>
<organism evidence="15 16">
    <name type="scientific">Streptomyces bathyalis</name>
    <dbReference type="NCBI Taxonomy" id="2710756"/>
    <lineage>
        <taxon>Bacteria</taxon>
        <taxon>Bacillati</taxon>
        <taxon>Actinomycetota</taxon>
        <taxon>Actinomycetes</taxon>
        <taxon>Kitasatosporales</taxon>
        <taxon>Streptomycetaceae</taxon>
        <taxon>Streptomyces</taxon>
    </lineage>
</organism>
<feature type="domain" description="Alcohol dehydrogenase-like N-terminal" evidence="14">
    <location>
        <begin position="24"/>
        <end position="130"/>
    </location>
</feature>
<proteinExistence type="inferred from homology"/>
<evidence type="ECO:0000259" key="14">
    <source>
        <dbReference type="Pfam" id="PF08240"/>
    </source>
</evidence>
<evidence type="ECO:0000256" key="10">
    <source>
        <dbReference type="ARBA" id="ARBA00048685"/>
    </source>
</evidence>
<comment type="similarity">
    <text evidence="7">Belongs to the zinc-containing alcohol dehydrogenase family. DOIA dehydrogenase subfamily.</text>
</comment>
<dbReference type="Pfam" id="PF00107">
    <property type="entry name" value="ADH_zinc_N"/>
    <property type="match status" value="1"/>
</dbReference>
<evidence type="ECO:0000256" key="1">
    <source>
        <dbReference type="ARBA" id="ARBA00001947"/>
    </source>
</evidence>
<protein>
    <recommendedName>
        <fullName evidence="9">2-deoxy-scyllo-inosamine dehydrogenase</fullName>
        <ecNumber evidence="8">1.1.1.329</ecNumber>
    </recommendedName>
</protein>
<evidence type="ECO:0000256" key="4">
    <source>
        <dbReference type="ARBA" id="ARBA00023002"/>
    </source>
</evidence>
<sequence length="340" mass="34738">MKAAALTAPGRVETIRIPTPGYGRHDVLVRMTAVGLCGTDLAVVGGARPAPRLPWVLGHEGIGEIAAVGSAVRHLFEGETVAIEPNYCCGRCAQCAAGFTSGCTKRVAVGLDTPGVLAEYVSVPAEFVHAATREVDPRDLVCAEPLAVARTAVHRSGVRAGETSLVVGAGSQGLLVCLCLIDAGITPYVREPHEGRRALAVSLGAVPAEVTSGAPGEGSDTGAPPADHVFETAGVAEAAAWALRHAAPGGTVTFIGMSGAPLELTAHELVRRQLSLKGSLIYDHPRDFAETVALIEKGTLAPHRVLRAEFGLADAAAAFDAVGSTPGKCWINLAGTGGTG</sequence>
<evidence type="ECO:0000256" key="11">
    <source>
        <dbReference type="ARBA" id="ARBA00049085"/>
    </source>
</evidence>
<evidence type="ECO:0000256" key="3">
    <source>
        <dbReference type="ARBA" id="ARBA00022833"/>
    </source>
</evidence>
<comment type="catalytic activity">
    <reaction evidence="11">
        <text>2-deoxy-scyllo-inosamine + NADP(+) = 3-amino-2,3-dideoxy-scyllo-inosose + NADPH + H(+)</text>
        <dbReference type="Rhea" id="RHEA:33879"/>
        <dbReference type="ChEBI" id="CHEBI:15378"/>
        <dbReference type="ChEBI" id="CHEBI:57783"/>
        <dbReference type="ChEBI" id="CHEBI:58349"/>
        <dbReference type="ChEBI" id="CHEBI:65002"/>
        <dbReference type="ChEBI" id="CHEBI:65003"/>
        <dbReference type="EC" id="1.1.1.329"/>
    </reaction>
</comment>
<keyword evidence="4" id="KW-0560">Oxidoreductase</keyword>
<keyword evidence="3 12" id="KW-0862">Zinc</keyword>
<dbReference type="AlphaFoldDB" id="A0A7T1T7Y9"/>
<evidence type="ECO:0000256" key="2">
    <source>
        <dbReference type="ARBA" id="ARBA00022723"/>
    </source>
</evidence>
<name>A0A7T1T7Y9_9ACTN</name>
<dbReference type="InterPro" id="IPR013154">
    <property type="entry name" value="ADH-like_N"/>
</dbReference>
<evidence type="ECO:0000259" key="13">
    <source>
        <dbReference type="Pfam" id="PF00107"/>
    </source>
</evidence>
<dbReference type="InterPro" id="IPR050129">
    <property type="entry name" value="Zn_alcohol_dh"/>
</dbReference>
<dbReference type="Gene3D" id="3.40.50.720">
    <property type="entry name" value="NAD(P)-binding Rossmann-like Domain"/>
    <property type="match status" value="1"/>
</dbReference>
<dbReference type="Pfam" id="PF08240">
    <property type="entry name" value="ADH_N"/>
    <property type="match status" value="1"/>
</dbReference>
<keyword evidence="16" id="KW-1185">Reference proteome</keyword>
<feature type="domain" description="Alcohol dehydrogenase-like C-terminal" evidence="13">
    <location>
        <begin position="173"/>
        <end position="296"/>
    </location>
</feature>
<comment type="catalytic activity">
    <reaction evidence="10">
        <text>2-deoxy-scyllo-inosamine + NAD(+) = 3-amino-2,3-dideoxy-scyllo-inosose + NADH + H(+)</text>
        <dbReference type="Rhea" id="RHEA:33883"/>
        <dbReference type="ChEBI" id="CHEBI:15378"/>
        <dbReference type="ChEBI" id="CHEBI:57540"/>
        <dbReference type="ChEBI" id="CHEBI:57945"/>
        <dbReference type="ChEBI" id="CHEBI:65002"/>
        <dbReference type="ChEBI" id="CHEBI:65003"/>
        <dbReference type="EC" id="1.1.1.329"/>
    </reaction>
</comment>
<comment type="pathway">
    <text evidence="6">Metabolic intermediate biosynthesis; 2-deoxystreptamine biosynthesis; 2-deoxystreptamine from D-glucose 6-phosphate: step 3/4.</text>
</comment>
<dbReference type="EC" id="1.1.1.329" evidence="8"/>
<evidence type="ECO:0000256" key="5">
    <source>
        <dbReference type="ARBA" id="ARBA00037678"/>
    </source>
</evidence>
<evidence type="ECO:0000313" key="15">
    <source>
        <dbReference type="EMBL" id="QPP08056.1"/>
    </source>
</evidence>
<dbReference type="PROSITE" id="PS00059">
    <property type="entry name" value="ADH_ZINC"/>
    <property type="match status" value="1"/>
</dbReference>
<dbReference type="RefSeq" id="WP_197351849.1">
    <property type="nucleotide sequence ID" value="NZ_CP048882.1"/>
</dbReference>
<dbReference type="Gene3D" id="3.90.180.10">
    <property type="entry name" value="Medium-chain alcohol dehydrogenases, catalytic domain"/>
    <property type="match status" value="1"/>
</dbReference>
<dbReference type="KEGG" id="sbat:G4Z16_18465"/>
<comment type="function">
    <text evidence="5">Catalyzes the oxidation of 2-deoxy-scyllo-inosamine (DOIA) with NAD(+) or NADP(+), forming 3-amino-2,3-dideoxy-scyllo-inosose (amino-DOI).</text>
</comment>
<evidence type="ECO:0000256" key="6">
    <source>
        <dbReference type="ARBA" id="ARBA00037908"/>
    </source>
</evidence>
<dbReference type="InterPro" id="IPR002328">
    <property type="entry name" value="ADH_Zn_CS"/>
</dbReference>
<evidence type="ECO:0000256" key="8">
    <source>
        <dbReference type="ARBA" id="ARBA00039102"/>
    </source>
</evidence>
<dbReference type="SUPFAM" id="SSF50129">
    <property type="entry name" value="GroES-like"/>
    <property type="match status" value="1"/>
</dbReference>
<dbReference type="InterPro" id="IPR013149">
    <property type="entry name" value="ADH-like_C"/>
</dbReference>
<dbReference type="InterPro" id="IPR036291">
    <property type="entry name" value="NAD(P)-bd_dom_sf"/>
</dbReference>